<dbReference type="PANTHER" id="PTHR22930:SF281">
    <property type="entry name" value="NUCLEASE"/>
    <property type="match status" value="1"/>
</dbReference>
<dbReference type="AlphaFoldDB" id="A0A830CN29"/>
<dbReference type="PANTHER" id="PTHR22930">
    <property type="match status" value="1"/>
</dbReference>
<comment type="caution">
    <text evidence="2">The sequence shown here is derived from an EMBL/GenBank/DDBJ whole genome shotgun (WGS) entry which is preliminary data.</text>
</comment>
<reference evidence="2" key="1">
    <citation type="submission" date="2020-07" db="EMBL/GenBank/DDBJ databases">
        <title>Ethylene signaling mediates host invasion by parasitic plants.</title>
        <authorList>
            <person name="Yoshida S."/>
        </authorList>
    </citation>
    <scope>NUCLEOTIDE SEQUENCE</scope>
    <source>
        <strain evidence="2">Okayama</strain>
    </source>
</reference>
<dbReference type="EMBL" id="BMAC01000440">
    <property type="protein sequence ID" value="GFP96465.1"/>
    <property type="molecule type" value="Genomic_DNA"/>
</dbReference>
<evidence type="ECO:0000259" key="1">
    <source>
        <dbReference type="Pfam" id="PF26138"/>
    </source>
</evidence>
<feature type="domain" description="DUF8040" evidence="1">
    <location>
        <begin position="2"/>
        <end position="42"/>
    </location>
</feature>
<proteinExistence type="predicted"/>
<dbReference type="OrthoDB" id="895566at2759"/>
<keyword evidence="3" id="KW-1185">Reference proteome</keyword>
<accession>A0A830CN29</accession>
<name>A0A830CN29_9LAMI</name>
<feature type="non-terminal residue" evidence="2">
    <location>
        <position position="118"/>
    </location>
</feature>
<dbReference type="InterPro" id="IPR058353">
    <property type="entry name" value="DUF8040"/>
</dbReference>
<dbReference type="InterPro" id="IPR045249">
    <property type="entry name" value="HARBI1-like"/>
</dbReference>
<gene>
    <name evidence="2" type="ORF">PHJA_001790600</name>
</gene>
<protein>
    <recommendedName>
        <fullName evidence="1">DUF8040 domain-containing protein</fullName>
    </recommendedName>
</protein>
<dbReference type="Proteomes" id="UP000653305">
    <property type="component" value="Unassembled WGS sequence"/>
</dbReference>
<sequence length="118" mass="13690">RKVALFLSVFAHHQKNRIVKHAFSRSRQSVSKHFHLVLDAVLRLHLILVVTPKEIDESYTDVNWKWFRGCLGALDGTYVQVLVPLSEKPRYRSRKGNVSVNVLGICDQNMNYIFVLTR</sequence>
<organism evidence="2 3">
    <name type="scientific">Phtheirospermum japonicum</name>
    <dbReference type="NCBI Taxonomy" id="374723"/>
    <lineage>
        <taxon>Eukaryota</taxon>
        <taxon>Viridiplantae</taxon>
        <taxon>Streptophyta</taxon>
        <taxon>Embryophyta</taxon>
        <taxon>Tracheophyta</taxon>
        <taxon>Spermatophyta</taxon>
        <taxon>Magnoliopsida</taxon>
        <taxon>eudicotyledons</taxon>
        <taxon>Gunneridae</taxon>
        <taxon>Pentapetalae</taxon>
        <taxon>asterids</taxon>
        <taxon>lamiids</taxon>
        <taxon>Lamiales</taxon>
        <taxon>Orobanchaceae</taxon>
        <taxon>Orobanchaceae incertae sedis</taxon>
        <taxon>Phtheirospermum</taxon>
    </lineage>
</organism>
<evidence type="ECO:0000313" key="3">
    <source>
        <dbReference type="Proteomes" id="UP000653305"/>
    </source>
</evidence>
<dbReference type="Pfam" id="PF26138">
    <property type="entry name" value="DUF8040"/>
    <property type="match status" value="1"/>
</dbReference>
<evidence type="ECO:0000313" key="2">
    <source>
        <dbReference type="EMBL" id="GFP96465.1"/>
    </source>
</evidence>